<proteinExistence type="predicted"/>
<evidence type="ECO:0000313" key="3">
    <source>
        <dbReference type="Proteomes" id="UP001604336"/>
    </source>
</evidence>
<gene>
    <name evidence="2" type="ORF">Adt_05112</name>
</gene>
<keyword evidence="3" id="KW-1185">Reference proteome</keyword>
<dbReference type="EMBL" id="JBFOLK010000002">
    <property type="protein sequence ID" value="KAL2531761.1"/>
    <property type="molecule type" value="Genomic_DNA"/>
</dbReference>
<comment type="caution">
    <text evidence="2">The sequence shown here is derived from an EMBL/GenBank/DDBJ whole genome shotgun (WGS) entry which is preliminary data.</text>
</comment>
<feature type="region of interest" description="Disordered" evidence="1">
    <location>
        <begin position="1"/>
        <end position="46"/>
    </location>
</feature>
<name>A0ABD1V362_9LAMI</name>
<sequence length="113" mass="12326">MGEVSSSPEGHDEVDQRPTVAHPPLTSTSGRRKSPGAPQKSKVKKKQLVTRVSEIRVSFGQREIPAARQLDEELTNSVVASSMVYLRIKEANLDDIRLSYDISELVVLTAPGG</sequence>
<reference evidence="3" key="1">
    <citation type="submission" date="2024-07" db="EMBL/GenBank/DDBJ databases">
        <title>Two chromosome-level genome assemblies of Korean endemic species Abeliophyllum distichum and Forsythia ovata (Oleaceae).</title>
        <authorList>
            <person name="Jang H."/>
        </authorList>
    </citation>
    <scope>NUCLEOTIDE SEQUENCE [LARGE SCALE GENOMIC DNA]</scope>
</reference>
<protein>
    <submittedName>
        <fullName evidence="2">Uncharacterized protein</fullName>
    </submittedName>
</protein>
<evidence type="ECO:0000313" key="2">
    <source>
        <dbReference type="EMBL" id="KAL2531761.1"/>
    </source>
</evidence>
<dbReference type="Proteomes" id="UP001604336">
    <property type="component" value="Unassembled WGS sequence"/>
</dbReference>
<evidence type="ECO:0000256" key="1">
    <source>
        <dbReference type="SAM" id="MobiDB-lite"/>
    </source>
</evidence>
<accession>A0ABD1V362</accession>
<dbReference type="AlphaFoldDB" id="A0ABD1V362"/>
<organism evidence="2 3">
    <name type="scientific">Abeliophyllum distichum</name>
    <dbReference type="NCBI Taxonomy" id="126358"/>
    <lineage>
        <taxon>Eukaryota</taxon>
        <taxon>Viridiplantae</taxon>
        <taxon>Streptophyta</taxon>
        <taxon>Embryophyta</taxon>
        <taxon>Tracheophyta</taxon>
        <taxon>Spermatophyta</taxon>
        <taxon>Magnoliopsida</taxon>
        <taxon>eudicotyledons</taxon>
        <taxon>Gunneridae</taxon>
        <taxon>Pentapetalae</taxon>
        <taxon>asterids</taxon>
        <taxon>lamiids</taxon>
        <taxon>Lamiales</taxon>
        <taxon>Oleaceae</taxon>
        <taxon>Forsythieae</taxon>
        <taxon>Abeliophyllum</taxon>
    </lineage>
</organism>